<keyword evidence="1" id="KW-1133">Transmembrane helix</keyword>
<proteinExistence type="predicted"/>
<dbReference type="EMBL" id="CAJVPV010046033">
    <property type="protein sequence ID" value="CAG8770149.1"/>
    <property type="molecule type" value="Genomic_DNA"/>
</dbReference>
<sequence length="43" mass="5104">WVFLRSDSFLATFFLLYAIIMILCLSSKYSGWNFHLWDSLGLK</sequence>
<organism evidence="2 3">
    <name type="scientific">Acaulospora morrowiae</name>
    <dbReference type="NCBI Taxonomy" id="94023"/>
    <lineage>
        <taxon>Eukaryota</taxon>
        <taxon>Fungi</taxon>
        <taxon>Fungi incertae sedis</taxon>
        <taxon>Mucoromycota</taxon>
        <taxon>Glomeromycotina</taxon>
        <taxon>Glomeromycetes</taxon>
        <taxon>Diversisporales</taxon>
        <taxon>Acaulosporaceae</taxon>
        <taxon>Acaulospora</taxon>
    </lineage>
</organism>
<gene>
    <name evidence="2" type="ORF">AMORRO_LOCUS16528</name>
</gene>
<evidence type="ECO:0000313" key="3">
    <source>
        <dbReference type="Proteomes" id="UP000789342"/>
    </source>
</evidence>
<feature type="non-terminal residue" evidence="2">
    <location>
        <position position="1"/>
    </location>
</feature>
<reference evidence="2" key="1">
    <citation type="submission" date="2021-06" db="EMBL/GenBank/DDBJ databases">
        <authorList>
            <person name="Kallberg Y."/>
            <person name="Tangrot J."/>
            <person name="Rosling A."/>
        </authorList>
    </citation>
    <scope>NUCLEOTIDE SEQUENCE</scope>
    <source>
        <strain evidence="2">CL551</strain>
    </source>
</reference>
<name>A0A9N9J9D9_9GLOM</name>
<comment type="caution">
    <text evidence="2">The sequence shown here is derived from an EMBL/GenBank/DDBJ whole genome shotgun (WGS) entry which is preliminary data.</text>
</comment>
<feature type="non-terminal residue" evidence="2">
    <location>
        <position position="43"/>
    </location>
</feature>
<keyword evidence="1" id="KW-0812">Transmembrane</keyword>
<accession>A0A9N9J9D9</accession>
<keyword evidence="3" id="KW-1185">Reference proteome</keyword>
<evidence type="ECO:0000313" key="2">
    <source>
        <dbReference type="EMBL" id="CAG8770149.1"/>
    </source>
</evidence>
<dbReference type="Proteomes" id="UP000789342">
    <property type="component" value="Unassembled WGS sequence"/>
</dbReference>
<protein>
    <submittedName>
        <fullName evidence="2">3156_t:CDS:1</fullName>
    </submittedName>
</protein>
<dbReference type="AlphaFoldDB" id="A0A9N9J9D9"/>
<feature type="transmembrane region" description="Helical" evidence="1">
    <location>
        <begin position="6"/>
        <end position="25"/>
    </location>
</feature>
<keyword evidence="1" id="KW-0472">Membrane</keyword>
<evidence type="ECO:0000256" key="1">
    <source>
        <dbReference type="SAM" id="Phobius"/>
    </source>
</evidence>